<dbReference type="AlphaFoldDB" id="A0A0A1UGP9"/>
<reference evidence="2 3" key="1">
    <citation type="submission" date="2012-10" db="EMBL/GenBank/DDBJ databases">
        <authorList>
            <person name="Zafar N."/>
            <person name="Inman J."/>
            <person name="Hall N."/>
            <person name="Lorenzi H."/>
            <person name="Caler E."/>
        </authorList>
    </citation>
    <scope>NUCLEOTIDE SEQUENCE [LARGE SCALE GENOMIC DNA]</scope>
    <source>
        <strain evidence="2 3">IP1</strain>
    </source>
</reference>
<feature type="compositionally biased region" description="Polar residues" evidence="1">
    <location>
        <begin position="79"/>
        <end position="92"/>
    </location>
</feature>
<dbReference type="EMBL" id="KB206169">
    <property type="protein sequence ID" value="ELP95044.1"/>
    <property type="molecule type" value="Genomic_DNA"/>
</dbReference>
<sequence>MKYQLGMQAAATPYQPSTPYDFISLQTLQNEKIQTEHLREQANENITVLRNLLMSHLSSILEDGNDDDEKDDFPCKSPSAMSMDSGYGSNVENSREQLDNSMELECCPLCPFQTTTDWCPLSRNFHM</sequence>
<evidence type="ECO:0000256" key="1">
    <source>
        <dbReference type="SAM" id="MobiDB-lite"/>
    </source>
</evidence>
<dbReference type="KEGG" id="eiv:EIN_252980"/>
<dbReference type="RefSeq" id="XP_004261815.1">
    <property type="nucleotide sequence ID" value="XM_004261767.1"/>
</dbReference>
<organism evidence="2 3">
    <name type="scientific">Entamoeba invadens IP1</name>
    <dbReference type="NCBI Taxonomy" id="370355"/>
    <lineage>
        <taxon>Eukaryota</taxon>
        <taxon>Amoebozoa</taxon>
        <taxon>Evosea</taxon>
        <taxon>Archamoebae</taxon>
        <taxon>Mastigamoebida</taxon>
        <taxon>Entamoebidae</taxon>
        <taxon>Entamoeba</taxon>
    </lineage>
</organism>
<dbReference type="Proteomes" id="UP000014680">
    <property type="component" value="Unassembled WGS sequence"/>
</dbReference>
<proteinExistence type="predicted"/>
<accession>A0A0A1UGP9</accession>
<dbReference type="GeneID" id="14893979"/>
<feature type="region of interest" description="Disordered" evidence="1">
    <location>
        <begin position="62"/>
        <end position="94"/>
    </location>
</feature>
<name>A0A0A1UGP9_ENTIV</name>
<dbReference type="VEuPathDB" id="AmoebaDB:EIN_252980"/>
<keyword evidence="3" id="KW-1185">Reference proteome</keyword>
<evidence type="ECO:0000313" key="3">
    <source>
        <dbReference type="Proteomes" id="UP000014680"/>
    </source>
</evidence>
<protein>
    <submittedName>
        <fullName evidence="2">Uncharacterized protein</fullName>
    </submittedName>
</protein>
<evidence type="ECO:0000313" key="2">
    <source>
        <dbReference type="EMBL" id="ELP95044.1"/>
    </source>
</evidence>
<gene>
    <name evidence="2" type="ORF">EIN_252980</name>
</gene>